<name>A0A1A0QNP2_MYCPR</name>
<reference evidence="3" key="1">
    <citation type="submission" date="2016-06" db="EMBL/GenBank/DDBJ databases">
        <authorList>
            <person name="Sutton G."/>
            <person name="Brinkac L."/>
            <person name="Sanka R."/>
            <person name="Adams M."/>
            <person name="Lau E."/>
            <person name="Mehaffy C."/>
            <person name="Tameris M."/>
            <person name="Hatherill M."/>
            <person name="Hanekom W."/>
            <person name="Mahomed H."/>
            <person name="Mcshane H."/>
        </authorList>
    </citation>
    <scope>NUCLEOTIDE SEQUENCE [LARGE SCALE GENOMIC DNA]</scope>
    <source>
        <strain evidence="3">852002-51209_SCH5440388</strain>
    </source>
</reference>
<gene>
    <name evidence="2" type="ORF">A5792_31865</name>
</gene>
<dbReference type="Proteomes" id="UP000093902">
    <property type="component" value="Unassembled WGS sequence"/>
</dbReference>
<accession>A0A1A0QNP2</accession>
<dbReference type="EMBL" id="LZSO01000047">
    <property type="protein sequence ID" value="OBB23129.1"/>
    <property type="molecule type" value="Genomic_DNA"/>
</dbReference>
<protein>
    <submittedName>
        <fullName evidence="2">Uncharacterized protein</fullName>
    </submittedName>
</protein>
<dbReference type="AlphaFoldDB" id="A0A1A0QNP2"/>
<feature type="compositionally biased region" description="Polar residues" evidence="1">
    <location>
        <begin position="9"/>
        <end position="24"/>
    </location>
</feature>
<feature type="region of interest" description="Disordered" evidence="1">
    <location>
        <begin position="1"/>
        <end position="27"/>
    </location>
</feature>
<proteinExistence type="predicted"/>
<evidence type="ECO:0000313" key="2">
    <source>
        <dbReference type="EMBL" id="OBB23129.1"/>
    </source>
</evidence>
<sequence>MFGRWKITGASQGNYWGDLDNTTHTPRDPDYIQQLQRCRDIMPHNVDQRAQILMSVLDTPPQAEPAVPGWPGSTA</sequence>
<evidence type="ECO:0000313" key="3">
    <source>
        <dbReference type="Proteomes" id="UP000093902"/>
    </source>
</evidence>
<comment type="caution">
    <text evidence="2">The sequence shown here is derived from an EMBL/GenBank/DDBJ whole genome shotgun (WGS) entry which is preliminary data.</text>
</comment>
<organism evidence="2 3">
    <name type="scientific">Mycolicibacterium peregrinum</name>
    <name type="common">Mycobacterium peregrinum</name>
    <dbReference type="NCBI Taxonomy" id="43304"/>
    <lineage>
        <taxon>Bacteria</taxon>
        <taxon>Bacillati</taxon>
        <taxon>Actinomycetota</taxon>
        <taxon>Actinomycetes</taxon>
        <taxon>Mycobacteriales</taxon>
        <taxon>Mycobacteriaceae</taxon>
        <taxon>Mycolicibacterium</taxon>
    </lineage>
</organism>
<evidence type="ECO:0000256" key="1">
    <source>
        <dbReference type="SAM" id="MobiDB-lite"/>
    </source>
</evidence>